<keyword evidence="6 7" id="KW-0472">Membrane</keyword>
<evidence type="ECO:0000256" key="2">
    <source>
        <dbReference type="ARBA" id="ARBA00008462"/>
    </source>
</evidence>
<keyword evidence="9" id="KW-1185">Reference proteome</keyword>
<reference evidence="8 9" key="1">
    <citation type="journal article" date="2018" name="Sci. Rep.">
        <title>Genomic signatures of local adaptation to the degree of environmental predictability in rotifers.</title>
        <authorList>
            <person name="Franch-Gras L."/>
            <person name="Hahn C."/>
            <person name="Garcia-Roger E.M."/>
            <person name="Carmona M.J."/>
            <person name="Serra M."/>
            <person name="Gomez A."/>
        </authorList>
    </citation>
    <scope>NUCLEOTIDE SEQUENCE [LARGE SCALE GENOMIC DNA]</scope>
    <source>
        <strain evidence="8">HYR1</strain>
    </source>
</reference>
<dbReference type="GO" id="GO:0007029">
    <property type="term" value="P:endoplasmic reticulum organization"/>
    <property type="evidence" value="ECO:0007669"/>
    <property type="project" value="InterPro"/>
</dbReference>
<evidence type="ECO:0000256" key="5">
    <source>
        <dbReference type="ARBA" id="ARBA00022989"/>
    </source>
</evidence>
<comment type="caution">
    <text evidence="8">The sequence shown here is derived from an EMBL/GenBank/DDBJ whole genome shotgun (WGS) entry which is preliminary data.</text>
</comment>
<dbReference type="Pfam" id="PF07086">
    <property type="entry name" value="Jagunal"/>
    <property type="match status" value="1"/>
</dbReference>
<proteinExistence type="inferred from homology"/>
<evidence type="ECO:0000313" key="8">
    <source>
        <dbReference type="EMBL" id="RNA21460.1"/>
    </source>
</evidence>
<comment type="subcellular location">
    <subcellularLocation>
        <location evidence="1">Endoplasmic reticulum membrane</location>
        <topology evidence="1">Multi-pass membrane protein</topology>
    </subcellularLocation>
</comment>
<dbReference type="AlphaFoldDB" id="A0A3M7RD52"/>
<keyword evidence="4" id="KW-0256">Endoplasmic reticulum</keyword>
<dbReference type="EMBL" id="REGN01003661">
    <property type="protein sequence ID" value="RNA21460.1"/>
    <property type="molecule type" value="Genomic_DNA"/>
</dbReference>
<keyword evidence="5 7" id="KW-1133">Transmembrane helix</keyword>
<gene>
    <name evidence="8" type="ORF">BpHYR1_000955</name>
</gene>
<dbReference type="GO" id="GO:0005789">
    <property type="term" value="C:endoplasmic reticulum membrane"/>
    <property type="evidence" value="ECO:0007669"/>
    <property type="project" value="UniProtKB-SubCell"/>
</dbReference>
<evidence type="ECO:0000256" key="7">
    <source>
        <dbReference type="SAM" id="Phobius"/>
    </source>
</evidence>
<feature type="transmembrane region" description="Helical" evidence="7">
    <location>
        <begin position="40"/>
        <end position="59"/>
    </location>
</feature>
<dbReference type="PANTHER" id="PTHR20955:SF1">
    <property type="entry name" value="PROTEIN JAGUNAL HOMOLOG 1"/>
    <property type="match status" value="1"/>
</dbReference>
<evidence type="ECO:0000256" key="3">
    <source>
        <dbReference type="ARBA" id="ARBA00022692"/>
    </source>
</evidence>
<dbReference type="OrthoDB" id="8914197at2759"/>
<evidence type="ECO:0000256" key="4">
    <source>
        <dbReference type="ARBA" id="ARBA00022824"/>
    </source>
</evidence>
<comment type="similarity">
    <text evidence="2">Belongs to the jagunal family.</text>
</comment>
<evidence type="ECO:0000256" key="1">
    <source>
        <dbReference type="ARBA" id="ARBA00004477"/>
    </source>
</evidence>
<accession>A0A3M7RD52</accession>
<feature type="transmembrane region" description="Helical" evidence="7">
    <location>
        <begin position="79"/>
        <end position="96"/>
    </location>
</feature>
<keyword evidence="3 7" id="KW-0812">Transmembrane</keyword>
<feature type="transmembrane region" description="Helical" evidence="7">
    <location>
        <begin position="150"/>
        <end position="176"/>
    </location>
</feature>
<sequence>MASRNGTSRPTGTDGNDYMHREKVASDYEISVETKKFVRYSIWMHLMMACIIVVQMIFYFGNKYFSELVEFPEVPKPNLWEYIWLTSLVPAIAGYFSLNRSRKSLLKFYYVGTVVLGLGPILSTMLFNASDLLEYAQTKQTANTYHDFPIIVLWYMYLFVVVQIHAFGIYFSRVLLKVWNKDIKKRR</sequence>
<evidence type="ECO:0000313" key="9">
    <source>
        <dbReference type="Proteomes" id="UP000276133"/>
    </source>
</evidence>
<evidence type="ECO:0000256" key="6">
    <source>
        <dbReference type="ARBA" id="ARBA00023136"/>
    </source>
</evidence>
<name>A0A3M7RD52_BRAPC</name>
<dbReference type="PANTHER" id="PTHR20955">
    <property type="entry name" value="PROTEIN JAGUNAL HOMOLOG 1"/>
    <property type="match status" value="1"/>
</dbReference>
<protein>
    <submittedName>
        <fullName evidence="8">Jagunal</fullName>
    </submittedName>
</protein>
<feature type="transmembrane region" description="Helical" evidence="7">
    <location>
        <begin position="108"/>
        <end position="130"/>
    </location>
</feature>
<dbReference type="Proteomes" id="UP000276133">
    <property type="component" value="Unassembled WGS sequence"/>
</dbReference>
<dbReference type="STRING" id="10195.A0A3M7RD52"/>
<dbReference type="InterPro" id="IPR009787">
    <property type="entry name" value="Jagunal"/>
</dbReference>
<organism evidence="8 9">
    <name type="scientific">Brachionus plicatilis</name>
    <name type="common">Marine rotifer</name>
    <name type="synonym">Brachionus muelleri</name>
    <dbReference type="NCBI Taxonomy" id="10195"/>
    <lineage>
        <taxon>Eukaryota</taxon>
        <taxon>Metazoa</taxon>
        <taxon>Spiralia</taxon>
        <taxon>Gnathifera</taxon>
        <taxon>Rotifera</taxon>
        <taxon>Eurotatoria</taxon>
        <taxon>Monogononta</taxon>
        <taxon>Pseudotrocha</taxon>
        <taxon>Ploima</taxon>
        <taxon>Brachionidae</taxon>
        <taxon>Brachionus</taxon>
    </lineage>
</organism>
<dbReference type="GO" id="GO:0016192">
    <property type="term" value="P:vesicle-mediated transport"/>
    <property type="evidence" value="ECO:0007669"/>
    <property type="project" value="TreeGrafter"/>
</dbReference>